<feature type="transmembrane region" description="Helical" evidence="8">
    <location>
        <begin position="320"/>
        <end position="340"/>
    </location>
</feature>
<evidence type="ECO:0000256" key="2">
    <source>
        <dbReference type="ARBA" id="ARBA00022475"/>
    </source>
</evidence>
<name>A0ABW2BVH8_9PSEU</name>
<feature type="transmembrane region" description="Helical" evidence="8">
    <location>
        <begin position="30"/>
        <end position="51"/>
    </location>
</feature>
<keyword evidence="5 8" id="KW-1133">Transmembrane helix</keyword>
<evidence type="ECO:0000256" key="4">
    <source>
        <dbReference type="ARBA" id="ARBA00022692"/>
    </source>
</evidence>
<evidence type="ECO:0000313" key="10">
    <source>
        <dbReference type="Proteomes" id="UP001596337"/>
    </source>
</evidence>
<feature type="transmembrane region" description="Helical" evidence="8">
    <location>
        <begin position="256"/>
        <end position="278"/>
    </location>
</feature>
<evidence type="ECO:0000256" key="6">
    <source>
        <dbReference type="ARBA" id="ARBA00023136"/>
    </source>
</evidence>
<dbReference type="RefSeq" id="WP_390183352.1">
    <property type="nucleotide sequence ID" value="NZ_BAABLA010000111.1"/>
</dbReference>
<comment type="similarity">
    <text evidence="7">Belongs to the glycosyltransferase 87 family.</text>
</comment>
<evidence type="ECO:0000256" key="7">
    <source>
        <dbReference type="ARBA" id="ARBA00024033"/>
    </source>
</evidence>
<feature type="transmembrane region" description="Helical" evidence="8">
    <location>
        <begin position="285"/>
        <end position="308"/>
    </location>
</feature>
<evidence type="ECO:0000256" key="8">
    <source>
        <dbReference type="SAM" id="Phobius"/>
    </source>
</evidence>
<dbReference type="Proteomes" id="UP001596337">
    <property type="component" value="Unassembled WGS sequence"/>
</dbReference>
<evidence type="ECO:0000313" key="9">
    <source>
        <dbReference type="EMBL" id="MFC6865874.1"/>
    </source>
</evidence>
<dbReference type="InterPro" id="IPR018584">
    <property type="entry name" value="GT87"/>
</dbReference>
<evidence type="ECO:0000256" key="5">
    <source>
        <dbReference type="ARBA" id="ARBA00022989"/>
    </source>
</evidence>
<accession>A0ABW2BVH8</accession>
<feature type="transmembrane region" description="Helical" evidence="8">
    <location>
        <begin position="487"/>
        <end position="511"/>
    </location>
</feature>
<keyword evidence="2" id="KW-1003">Cell membrane</keyword>
<organism evidence="9 10">
    <name type="scientific">Haloechinothrix salitolerans</name>
    <dbReference type="NCBI Taxonomy" id="926830"/>
    <lineage>
        <taxon>Bacteria</taxon>
        <taxon>Bacillati</taxon>
        <taxon>Actinomycetota</taxon>
        <taxon>Actinomycetes</taxon>
        <taxon>Pseudonocardiales</taxon>
        <taxon>Pseudonocardiaceae</taxon>
        <taxon>Haloechinothrix</taxon>
    </lineage>
</organism>
<keyword evidence="3" id="KW-0808">Transferase</keyword>
<dbReference type="Pfam" id="PF09594">
    <property type="entry name" value="GT87"/>
    <property type="match status" value="1"/>
</dbReference>
<comment type="subcellular location">
    <subcellularLocation>
        <location evidence="1">Cell membrane</location>
        <topology evidence="1">Multi-pass membrane protein</topology>
    </subcellularLocation>
</comment>
<dbReference type="PIRSF" id="PIRSF010361">
    <property type="entry name" value="UCP010361"/>
    <property type="match status" value="1"/>
</dbReference>
<sequence>MPTWTEPLAAAASKPIGGPLGAHALVGRHWFWTPLRVVLLLAIVTLTFAWFGKAACIQQRVNDDGTASLDWSSHRQYVAMCYSDIVPLYGAERLNNESFFPYRDGWLELSNGDGGKTSVTIHGDGDWYRVVNDVAAVDATGARYQLTPRNRFDVVDGQLRFANGHVVELANRDQVRFMEYPALTGLFQWAMATATRAWEDGVRAGVLPGGISVAIYFNLIALFLAFAWLVTVWSVARTSRRRPWDAALVALSPLAVVHAFTNFDTLATAFAAGAILAWSRRRWGLAGVLIGVGAAFKLYPLFLLGPLFVLCLRAGKLRAWAGTTFAAIGTVVAVNLPIALRYPDGWYEFIRLNSERGMDPDSLYNVVRVFTGWEGFDGPLAPGQAPATLNTVAAVLFLLCCAAIAVVALSAPVRPRLAQVAFLVVAAFLLTNKVWSPQFSLWLVPLAVLAIGHWRLLLGWMTIDALVWVPRMYFYLGVDNKGLPEEWFLGAVVLRDLAVIGLCALIVYEIYRPSTDPMRAGGEDDAAGGVLDRARDVVTLRFGRSGGDRTPVGAGSGPAPW</sequence>
<reference evidence="10" key="1">
    <citation type="journal article" date="2019" name="Int. J. Syst. Evol. Microbiol.">
        <title>The Global Catalogue of Microorganisms (GCM) 10K type strain sequencing project: providing services to taxonomists for standard genome sequencing and annotation.</title>
        <authorList>
            <consortium name="The Broad Institute Genomics Platform"/>
            <consortium name="The Broad Institute Genome Sequencing Center for Infectious Disease"/>
            <person name="Wu L."/>
            <person name="Ma J."/>
        </authorList>
    </citation>
    <scope>NUCLEOTIDE SEQUENCE [LARGE SCALE GENOMIC DNA]</scope>
    <source>
        <strain evidence="10">KCTC 32255</strain>
    </source>
</reference>
<keyword evidence="10" id="KW-1185">Reference proteome</keyword>
<gene>
    <name evidence="9" type="ORF">ACFQGD_01800</name>
</gene>
<comment type="caution">
    <text evidence="9">The sequence shown here is derived from an EMBL/GenBank/DDBJ whole genome shotgun (WGS) entry which is preliminary data.</text>
</comment>
<keyword evidence="6 8" id="KW-0472">Membrane</keyword>
<protein>
    <submittedName>
        <fullName evidence="9">Glycosyltransferase family 87 protein</fullName>
    </submittedName>
</protein>
<evidence type="ECO:0000256" key="1">
    <source>
        <dbReference type="ARBA" id="ARBA00004651"/>
    </source>
</evidence>
<dbReference type="InterPro" id="IPR016570">
    <property type="entry name" value="UCP010361"/>
</dbReference>
<feature type="transmembrane region" description="Helical" evidence="8">
    <location>
        <begin position="213"/>
        <end position="236"/>
    </location>
</feature>
<evidence type="ECO:0000256" key="3">
    <source>
        <dbReference type="ARBA" id="ARBA00022679"/>
    </source>
</evidence>
<proteinExistence type="inferred from homology"/>
<dbReference type="EMBL" id="JBHSXX010000001">
    <property type="protein sequence ID" value="MFC6865874.1"/>
    <property type="molecule type" value="Genomic_DNA"/>
</dbReference>
<feature type="transmembrane region" description="Helical" evidence="8">
    <location>
        <begin position="392"/>
        <end position="411"/>
    </location>
</feature>
<keyword evidence="4 8" id="KW-0812">Transmembrane</keyword>
<feature type="transmembrane region" description="Helical" evidence="8">
    <location>
        <begin position="442"/>
        <end position="467"/>
    </location>
</feature>